<dbReference type="PROSITE" id="PS50853">
    <property type="entry name" value="FN3"/>
    <property type="match status" value="1"/>
</dbReference>
<name>A0AAW3TAS6_9MICO</name>
<keyword evidence="1" id="KW-0378">Hydrolase</keyword>
<evidence type="ECO:0000313" key="5">
    <source>
        <dbReference type="EMBL" id="MBA8992045.1"/>
    </source>
</evidence>
<feature type="domain" description="Fibronectin type-III" evidence="4">
    <location>
        <begin position="503"/>
        <end position="586"/>
    </location>
</feature>
<dbReference type="RefSeq" id="WP_182516966.1">
    <property type="nucleotide sequence ID" value="NZ_JACGXP010000006.1"/>
</dbReference>
<dbReference type="InterPro" id="IPR013783">
    <property type="entry name" value="Ig-like_fold"/>
</dbReference>
<keyword evidence="2" id="KW-0624">Polysaccharide degradation</keyword>
<accession>A0AAW3TAS6</accession>
<evidence type="ECO:0000259" key="4">
    <source>
        <dbReference type="PROSITE" id="PS50853"/>
    </source>
</evidence>
<dbReference type="SMART" id="SM00060">
    <property type="entry name" value="FN3"/>
    <property type="match status" value="2"/>
</dbReference>
<dbReference type="CDD" id="cd00063">
    <property type="entry name" value="FN3"/>
    <property type="match status" value="1"/>
</dbReference>
<dbReference type="SUPFAM" id="SSF49265">
    <property type="entry name" value="Fibronectin type III"/>
    <property type="match status" value="1"/>
</dbReference>
<gene>
    <name evidence="5" type="ORF">FHW23_003332</name>
</gene>
<evidence type="ECO:0000256" key="3">
    <source>
        <dbReference type="SAM" id="SignalP"/>
    </source>
</evidence>
<dbReference type="Gene3D" id="2.60.40.10">
    <property type="entry name" value="Immunoglobulins"/>
    <property type="match status" value="3"/>
</dbReference>
<evidence type="ECO:0000256" key="1">
    <source>
        <dbReference type="ARBA" id="ARBA00023295"/>
    </source>
</evidence>
<dbReference type="Proteomes" id="UP000590225">
    <property type="component" value="Unassembled WGS sequence"/>
</dbReference>
<dbReference type="GO" id="GO:0000272">
    <property type="term" value="P:polysaccharide catabolic process"/>
    <property type="evidence" value="ECO:0007669"/>
    <property type="project" value="UniProtKB-KW"/>
</dbReference>
<feature type="chain" id="PRO_5043341049" description="Fibronectin type-III domain-containing protein" evidence="3">
    <location>
        <begin position="32"/>
        <end position="586"/>
    </location>
</feature>
<dbReference type="NCBIfam" id="NF012200">
    <property type="entry name" value="choice_anch_D"/>
    <property type="match status" value="1"/>
</dbReference>
<dbReference type="GO" id="GO:0016798">
    <property type="term" value="F:hydrolase activity, acting on glycosyl bonds"/>
    <property type="evidence" value="ECO:0007669"/>
    <property type="project" value="UniProtKB-KW"/>
</dbReference>
<organism evidence="5 6">
    <name type="scientific">Curtobacterium pusillum</name>
    <dbReference type="NCBI Taxonomy" id="69373"/>
    <lineage>
        <taxon>Bacteria</taxon>
        <taxon>Bacillati</taxon>
        <taxon>Actinomycetota</taxon>
        <taxon>Actinomycetes</taxon>
        <taxon>Micrococcales</taxon>
        <taxon>Microbacteriaceae</taxon>
        <taxon>Curtobacterium</taxon>
    </lineage>
</organism>
<keyword evidence="1" id="KW-0326">Glycosidase</keyword>
<comment type="caution">
    <text evidence="5">The sequence shown here is derived from an EMBL/GenBank/DDBJ whole genome shotgun (WGS) entry which is preliminary data.</text>
</comment>
<dbReference type="EMBL" id="JACGXP010000006">
    <property type="protein sequence ID" value="MBA8992045.1"/>
    <property type="molecule type" value="Genomic_DNA"/>
</dbReference>
<dbReference type="InterPro" id="IPR036116">
    <property type="entry name" value="FN3_sf"/>
</dbReference>
<evidence type="ECO:0000256" key="2">
    <source>
        <dbReference type="ARBA" id="ARBA00023326"/>
    </source>
</evidence>
<keyword evidence="3" id="KW-0732">Signal</keyword>
<sequence>MQRFTRAAAMAAAALLTATGLGFTGREAASAATPTPTGGVLQILSPHYFDRGTPQFADGDNVRRLIADTTRGIDARMTVSSSSSASFILTPPDGKPLTTGVYRLVGQQPYGATLPTLSVNGEYIYGEFNIIDIASDPTNGAVTRFDAVVPAIGEFRFGEDAAGSVVFGGRNIVFAKTFIGLPKTMQVETVHNTGTTPVTLGAPAVAGVNATSFSVSGSTCKATLAPGATCAFTVGFAPKTPGPATAALNIKVGTATKTVPLTGSAYLGTTGITSSGKDIVDKGVTTKVTGANTAMTLGVDASGWTFNADRLDGSGSAISARIKSPNNAPIPAGTRKTTIDGDYKVLVAVNSSGCDTTGTETVKQFINDPVTGLPDTVDLSFTQYCVDKNAQTGTLQWQARADVTAPAAPTGVTVSATSPRKVTWKASTSTDAKSVVARLVQGSGAGATPQSGTPLTVSGTSAAVPTVPSGQQYTVVVFAVDATGNVSKAAVARFGSAPMTVMAPGRPTITGTTSGAESVTVTFTPPASDGGLPVTSYILADYQRSVTGASSPLTLTGLPAGNDIVHVSAVNAAGKTASYSVLITVQ</sequence>
<feature type="signal peptide" evidence="3">
    <location>
        <begin position="1"/>
        <end position="31"/>
    </location>
</feature>
<dbReference type="AlphaFoldDB" id="A0AAW3TAS6"/>
<protein>
    <recommendedName>
        <fullName evidence="4">Fibronectin type-III domain-containing protein</fullName>
    </recommendedName>
</protein>
<dbReference type="InterPro" id="IPR003961">
    <property type="entry name" value="FN3_dom"/>
</dbReference>
<keyword evidence="2" id="KW-0119">Carbohydrate metabolism</keyword>
<proteinExistence type="predicted"/>
<reference evidence="5 6" key="1">
    <citation type="submission" date="2020-07" db="EMBL/GenBank/DDBJ databases">
        <title>Above-ground endophytic microbial communities from plants in different locations in the United States.</title>
        <authorList>
            <person name="Frank C."/>
        </authorList>
    </citation>
    <scope>NUCLEOTIDE SEQUENCE [LARGE SCALE GENOMIC DNA]</scope>
    <source>
        <strain evidence="5 6">WPL5_2</strain>
    </source>
</reference>
<evidence type="ECO:0000313" key="6">
    <source>
        <dbReference type="Proteomes" id="UP000590225"/>
    </source>
</evidence>